<feature type="compositionally biased region" description="Basic and acidic residues" evidence="4">
    <location>
        <begin position="8"/>
        <end position="18"/>
    </location>
</feature>
<dbReference type="Proteomes" id="UP000824469">
    <property type="component" value="Unassembled WGS sequence"/>
</dbReference>
<accession>A0AA38FSD4</accession>
<comment type="caution">
    <text evidence="6">The sequence shown here is derived from an EMBL/GenBank/DDBJ whole genome shotgun (WGS) entry which is preliminary data.</text>
</comment>
<evidence type="ECO:0000313" key="6">
    <source>
        <dbReference type="EMBL" id="KAH9309053.1"/>
    </source>
</evidence>
<dbReference type="InterPro" id="IPR017930">
    <property type="entry name" value="Myb_dom"/>
</dbReference>
<evidence type="ECO:0000256" key="3">
    <source>
        <dbReference type="ARBA" id="ARBA00023242"/>
    </source>
</evidence>
<dbReference type="Pfam" id="PF00249">
    <property type="entry name" value="Myb_DNA-binding"/>
    <property type="match status" value="1"/>
</dbReference>
<sequence>YTSSMARYNDELEGKEGSGKNMEVEGEQSSCSNGHVLWNSNGRRSCSNSTVEENHEDMPAGSGSVRQYVRSKMPRLRWTPDLHHSFINAVERLGGQDRATPKLVLQLMDVKGLTIAHVKSHLQMYRSMKNDENGQGLGQAERVMEGAQDHSSDWFSLSGTAAAAARIRQYESDRFLNESSHYYNLLPRPTFQPFDANPSTRHNGGPWASHQNWLFRSYQNQFANDDLYGWTKSRILNCRKREQHLSVSSLTSPKSDYINSSFQCSKSHEEIKLRRICNTDKEDHFMPGLTARNSDGQEQRGNNIQVKVSLCDYNTNVQLSSVNSDFFRKGRFRGTLRNDIQKELHNTLVKTNEKPLFPSEQEQLRLQLQLQTGQLMQQGDELRISKRPDQSHDHVEKKRKSMQSSINGGGLDHQETSEEEEVDSSLSLSLFPKYELKEEPKFLRKEEDGTEPKQCLLQTEADCNTPNLDLTISLRALE</sequence>
<dbReference type="InterPro" id="IPR006447">
    <property type="entry name" value="Myb_dom_plants"/>
</dbReference>
<dbReference type="InterPro" id="IPR001005">
    <property type="entry name" value="SANT/Myb"/>
</dbReference>
<dbReference type="SUPFAM" id="SSF46689">
    <property type="entry name" value="Homeodomain-like"/>
    <property type="match status" value="1"/>
</dbReference>
<feature type="region of interest" description="Disordered" evidence="4">
    <location>
        <begin position="1"/>
        <end position="63"/>
    </location>
</feature>
<dbReference type="InterPro" id="IPR009057">
    <property type="entry name" value="Homeodomain-like_sf"/>
</dbReference>
<protein>
    <recommendedName>
        <fullName evidence="5">HTH myb-type domain-containing protein</fullName>
    </recommendedName>
</protein>
<gene>
    <name evidence="6" type="ORF">KI387_036964</name>
</gene>
<name>A0AA38FSD4_TAXCH</name>
<keyword evidence="3" id="KW-0539">Nucleus</keyword>
<reference evidence="6 7" key="1">
    <citation type="journal article" date="2021" name="Nat. Plants">
        <title>The Taxus genome provides insights into paclitaxel biosynthesis.</title>
        <authorList>
            <person name="Xiong X."/>
            <person name="Gou J."/>
            <person name="Liao Q."/>
            <person name="Li Y."/>
            <person name="Zhou Q."/>
            <person name="Bi G."/>
            <person name="Li C."/>
            <person name="Du R."/>
            <person name="Wang X."/>
            <person name="Sun T."/>
            <person name="Guo L."/>
            <person name="Liang H."/>
            <person name="Lu P."/>
            <person name="Wu Y."/>
            <person name="Zhang Z."/>
            <person name="Ro D.K."/>
            <person name="Shang Y."/>
            <person name="Huang S."/>
            <person name="Yan J."/>
        </authorList>
    </citation>
    <scope>NUCLEOTIDE SEQUENCE [LARGE SCALE GENOMIC DNA]</scope>
    <source>
        <strain evidence="6">Ta-2019</strain>
    </source>
</reference>
<evidence type="ECO:0000313" key="7">
    <source>
        <dbReference type="Proteomes" id="UP000824469"/>
    </source>
</evidence>
<feature type="domain" description="HTH myb-type" evidence="5">
    <location>
        <begin position="70"/>
        <end position="130"/>
    </location>
</feature>
<evidence type="ECO:0000256" key="4">
    <source>
        <dbReference type="SAM" id="MobiDB-lite"/>
    </source>
</evidence>
<proteinExistence type="predicted"/>
<evidence type="ECO:0000256" key="2">
    <source>
        <dbReference type="ARBA" id="ARBA00023163"/>
    </source>
</evidence>
<keyword evidence="1" id="KW-0805">Transcription regulation</keyword>
<dbReference type="FunFam" id="1.10.10.60:FF:000002">
    <property type="entry name" value="Myb family transcription factor"/>
    <property type="match status" value="1"/>
</dbReference>
<keyword evidence="7" id="KW-1185">Reference proteome</keyword>
<organism evidence="6 7">
    <name type="scientific">Taxus chinensis</name>
    <name type="common">Chinese yew</name>
    <name type="synonym">Taxus wallichiana var. chinensis</name>
    <dbReference type="NCBI Taxonomy" id="29808"/>
    <lineage>
        <taxon>Eukaryota</taxon>
        <taxon>Viridiplantae</taxon>
        <taxon>Streptophyta</taxon>
        <taxon>Embryophyta</taxon>
        <taxon>Tracheophyta</taxon>
        <taxon>Spermatophyta</taxon>
        <taxon>Pinopsida</taxon>
        <taxon>Pinidae</taxon>
        <taxon>Conifers II</taxon>
        <taxon>Cupressales</taxon>
        <taxon>Taxaceae</taxon>
        <taxon>Taxus</taxon>
    </lineage>
</organism>
<dbReference type="Gene3D" id="1.10.10.60">
    <property type="entry name" value="Homeodomain-like"/>
    <property type="match status" value="1"/>
</dbReference>
<dbReference type="GO" id="GO:0003700">
    <property type="term" value="F:DNA-binding transcription factor activity"/>
    <property type="evidence" value="ECO:0007669"/>
    <property type="project" value="InterPro"/>
</dbReference>
<dbReference type="PANTHER" id="PTHR31314">
    <property type="entry name" value="MYB FAMILY TRANSCRIPTION FACTOR PHL7-LIKE"/>
    <property type="match status" value="1"/>
</dbReference>
<keyword evidence="2" id="KW-0804">Transcription</keyword>
<feature type="region of interest" description="Disordered" evidence="4">
    <location>
        <begin position="377"/>
        <end position="425"/>
    </location>
</feature>
<dbReference type="PROSITE" id="PS51294">
    <property type="entry name" value="HTH_MYB"/>
    <property type="match status" value="1"/>
</dbReference>
<feature type="compositionally biased region" description="Polar residues" evidence="4">
    <location>
        <begin position="27"/>
        <end position="51"/>
    </location>
</feature>
<feature type="non-terminal residue" evidence="6">
    <location>
        <position position="478"/>
    </location>
</feature>
<dbReference type="PANTHER" id="PTHR31314:SF164">
    <property type="entry name" value="HTH MYB-TYPE DOMAIN-CONTAINING PROTEIN"/>
    <property type="match status" value="1"/>
</dbReference>
<evidence type="ECO:0000256" key="1">
    <source>
        <dbReference type="ARBA" id="ARBA00023015"/>
    </source>
</evidence>
<dbReference type="AlphaFoldDB" id="A0AA38FSD4"/>
<dbReference type="InterPro" id="IPR046955">
    <property type="entry name" value="PHR1-like"/>
</dbReference>
<dbReference type="EMBL" id="JAHRHJ020000007">
    <property type="protein sequence ID" value="KAH9309053.1"/>
    <property type="molecule type" value="Genomic_DNA"/>
</dbReference>
<evidence type="ECO:0000259" key="5">
    <source>
        <dbReference type="PROSITE" id="PS51294"/>
    </source>
</evidence>
<dbReference type="GO" id="GO:0003677">
    <property type="term" value="F:DNA binding"/>
    <property type="evidence" value="ECO:0007669"/>
    <property type="project" value="InterPro"/>
</dbReference>
<feature type="compositionally biased region" description="Basic and acidic residues" evidence="4">
    <location>
        <begin position="380"/>
        <end position="396"/>
    </location>
</feature>
<dbReference type="NCBIfam" id="TIGR01557">
    <property type="entry name" value="myb_SHAQKYF"/>
    <property type="match status" value="1"/>
</dbReference>